<dbReference type="GO" id="GO:0005886">
    <property type="term" value="C:plasma membrane"/>
    <property type="evidence" value="ECO:0007669"/>
    <property type="project" value="UniProtKB-SubCell"/>
</dbReference>
<accession>A0A926NB50</accession>
<gene>
    <name evidence="10" type="ORF">IC620_06715</name>
</gene>
<evidence type="ECO:0000256" key="1">
    <source>
        <dbReference type="ARBA" id="ARBA00004651"/>
    </source>
</evidence>
<feature type="transmembrane region" description="Helical" evidence="7">
    <location>
        <begin position="320"/>
        <end position="347"/>
    </location>
</feature>
<dbReference type="Pfam" id="PF02687">
    <property type="entry name" value="FtsX"/>
    <property type="match status" value="1"/>
</dbReference>
<evidence type="ECO:0000256" key="3">
    <source>
        <dbReference type="ARBA" id="ARBA00022692"/>
    </source>
</evidence>
<dbReference type="RefSeq" id="WP_191139481.1">
    <property type="nucleotide sequence ID" value="NZ_JACXAG020000003.1"/>
</dbReference>
<organism evidence="10 11">
    <name type="scientific">Polycladospora coralii</name>
    <dbReference type="NCBI Taxonomy" id="2771432"/>
    <lineage>
        <taxon>Bacteria</taxon>
        <taxon>Bacillati</taxon>
        <taxon>Bacillota</taxon>
        <taxon>Bacilli</taxon>
        <taxon>Bacillales</taxon>
        <taxon>Thermoactinomycetaceae</taxon>
        <taxon>Polycladospora</taxon>
    </lineage>
</organism>
<dbReference type="AlphaFoldDB" id="A0A926NB50"/>
<evidence type="ECO:0000256" key="2">
    <source>
        <dbReference type="ARBA" id="ARBA00022475"/>
    </source>
</evidence>
<dbReference type="PANTHER" id="PTHR30572:SF4">
    <property type="entry name" value="ABC TRANSPORTER PERMEASE YTRF"/>
    <property type="match status" value="1"/>
</dbReference>
<dbReference type="InterPro" id="IPR025857">
    <property type="entry name" value="MacB_PCD"/>
</dbReference>
<feature type="transmembrane region" description="Helical" evidence="7">
    <location>
        <begin position="359"/>
        <end position="381"/>
    </location>
</feature>
<feature type="domain" description="ABC3 transporter permease C-terminal" evidence="8">
    <location>
        <begin position="279"/>
        <end position="391"/>
    </location>
</feature>
<dbReference type="InterPro" id="IPR003838">
    <property type="entry name" value="ABC3_permease_C"/>
</dbReference>
<comment type="similarity">
    <text evidence="6">Belongs to the ABC-4 integral membrane protein family.</text>
</comment>
<protein>
    <submittedName>
        <fullName evidence="10">ABC transporter permease</fullName>
    </submittedName>
</protein>
<dbReference type="EMBL" id="JACXAH010000008">
    <property type="protein sequence ID" value="MBD1372050.1"/>
    <property type="molecule type" value="Genomic_DNA"/>
</dbReference>
<dbReference type="Proteomes" id="UP000661691">
    <property type="component" value="Unassembled WGS sequence"/>
</dbReference>
<sequence length="398" mass="43178">MNIWESIRMALDSIWAHKLRSILTMLGIVIGVSSVIIIVGIGQGGKEQLTESVTGSGNSITIVPKFDENEMYIPDESVQYFTPADLEGLKRIPEIKEVVYSSMQSGSIQNKDKTVEGAMVFGVNSNRAFDTYGAIVDKGTLFTDADYQSGGNGIIISQNVAEDLFEDEEPVGKILRVHAQPLQVIGVLQKPTGLQGMFDFPNAYIPAPTWQNIFGSLDVSQIDVQVESAEQIQVAGESAISLLNDNHSGQQEYEVQNFESFTEMISKVTDIMTLVIGSIGSISLLVGGIGVMNIMLVSVTERTREIGIRKSLGATRRNILMQFLIESVTLTSIGGAMGILLGAFVIYTIRLLGIFPASVSIWVAIGGVLFSMLFGVVFGILPANKASKLHPIDCLRYD</sequence>
<keyword evidence="3 7" id="KW-0812">Transmembrane</keyword>
<keyword evidence="2" id="KW-1003">Cell membrane</keyword>
<evidence type="ECO:0000259" key="9">
    <source>
        <dbReference type="Pfam" id="PF12704"/>
    </source>
</evidence>
<evidence type="ECO:0000256" key="4">
    <source>
        <dbReference type="ARBA" id="ARBA00022989"/>
    </source>
</evidence>
<evidence type="ECO:0000256" key="5">
    <source>
        <dbReference type="ARBA" id="ARBA00023136"/>
    </source>
</evidence>
<feature type="domain" description="MacB-like periplasmic core" evidence="9">
    <location>
        <begin position="21"/>
        <end position="236"/>
    </location>
</feature>
<evidence type="ECO:0000256" key="7">
    <source>
        <dbReference type="SAM" id="Phobius"/>
    </source>
</evidence>
<keyword evidence="11" id="KW-1185">Reference proteome</keyword>
<proteinExistence type="inferred from homology"/>
<dbReference type="PANTHER" id="PTHR30572">
    <property type="entry name" value="MEMBRANE COMPONENT OF TRANSPORTER-RELATED"/>
    <property type="match status" value="1"/>
</dbReference>
<name>A0A926NB50_9BACL</name>
<keyword evidence="5 7" id="KW-0472">Membrane</keyword>
<evidence type="ECO:0000256" key="6">
    <source>
        <dbReference type="ARBA" id="ARBA00038076"/>
    </source>
</evidence>
<evidence type="ECO:0000313" key="10">
    <source>
        <dbReference type="EMBL" id="MBD1372050.1"/>
    </source>
</evidence>
<feature type="transmembrane region" description="Helical" evidence="7">
    <location>
        <begin position="271"/>
        <end position="299"/>
    </location>
</feature>
<evidence type="ECO:0000259" key="8">
    <source>
        <dbReference type="Pfam" id="PF02687"/>
    </source>
</evidence>
<evidence type="ECO:0000313" key="11">
    <source>
        <dbReference type="Proteomes" id="UP000661691"/>
    </source>
</evidence>
<dbReference type="InterPro" id="IPR050250">
    <property type="entry name" value="Macrolide_Exporter_MacB"/>
</dbReference>
<feature type="transmembrane region" description="Helical" evidence="7">
    <location>
        <begin position="21"/>
        <end position="42"/>
    </location>
</feature>
<dbReference type="GO" id="GO:0022857">
    <property type="term" value="F:transmembrane transporter activity"/>
    <property type="evidence" value="ECO:0007669"/>
    <property type="project" value="TreeGrafter"/>
</dbReference>
<reference evidence="10" key="1">
    <citation type="submission" date="2020-09" db="EMBL/GenBank/DDBJ databases">
        <title>A novel bacterium of genus Hazenella, isolated from South China Sea.</title>
        <authorList>
            <person name="Huang H."/>
            <person name="Mo K."/>
            <person name="Hu Y."/>
        </authorList>
    </citation>
    <scope>NUCLEOTIDE SEQUENCE</scope>
    <source>
        <strain evidence="10">IB182357</strain>
    </source>
</reference>
<dbReference type="Pfam" id="PF12704">
    <property type="entry name" value="MacB_PCD"/>
    <property type="match status" value="1"/>
</dbReference>
<keyword evidence="4 7" id="KW-1133">Transmembrane helix</keyword>
<comment type="caution">
    <text evidence="10">The sequence shown here is derived from an EMBL/GenBank/DDBJ whole genome shotgun (WGS) entry which is preliminary data.</text>
</comment>
<comment type="subcellular location">
    <subcellularLocation>
        <location evidence="1">Cell membrane</location>
        <topology evidence="1">Multi-pass membrane protein</topology>
    </subcellularLocation>
</comment>